<accession>A0AC61RBQ2</accession>
<sequence length="397" mass="44968">MNIREITEDVFYVGVNDRTTDRFENLWPLPYGVSYNSYIVKGSEKIALIDTVEIGTIRDYIRAIESQIGDAQIDYLVINHMEPDHSGGIPSILEHYPMAKLVGNRQTISMVKGYYHIEDDRFIEVGDGAELNLGNKNLKFYLTPMVHWPETMMTYVEEDCILFTGDALGTFGALNGGVIDTEMNTDWYWDEMYRYYSNIVGKYGRFVQKALAKVSGLDIKYVCSTHGPIWHENIGKALDIYNRLSQYESEPGVTIIYGSMYGNTAEVAEEIGRQLAARGVKNIKIHNASKSNMSYMISDAFRYEGLIVGSPTYSMQIFPPVEQFLIAMSTREIKNKVFATFSSFTWASAASGKMKEYAEKMKLDIVDSLDMKQSATQFTFEDAARLAENVVAVLTKR</sequence>
<evidence type="ECO:0000313" key="2">
    <source>
        <dbReference type="Proteomes" id="UP000306319"/>
    </source>
</evidence>
<evidence type="ECO:0000313" key="1">
    <source>
        <dbReference type="EMBL" id="TGY76909.1"/>
    </source>
</evidence>
<organism evidence="1 2">
    <name type="scientific">Lepagella muris</name>
    <dbReference type="NCBI Taxonomy" id="3032870"/>
    <lineage>
        <taxon>Bacteria</taxon>
        <taxon>Pseudomonadati</taxon>
        <taxon>Bacteroidota</taxon>
        <taxon>Bacteroidia</taxon>
        <taxon>Bacteroidales</taxon>
        <taxon>Muribaculaceae</taxon>
        <taxon>Lepagella</taxon>
    </lineage>
</organism>
<protein>
    <submittedName>
        <fullName evidence="1">FprA family A-type flavoprotein</fullName>
    </submittedName>
</protein>
<name>A0AC61RBQ2_9BACT</name>
<comment type="caution">
    <text evidence="1">The sequence shown here is derived from an EMBL/GenBank/DDBJ whole genome shotgun (WGS) entry which is preliminary data.</text>
</comment>
<gene>
    <name evidence="1" type="ORF">E5331_17085</name>
</gene>
<dbReference type="EMBL" id="SRYB01000034">
    <property type="protein sequence ID" value="TGY76909.1"/>
    <property type="molecule type" value="Genomic_DNA"/>
</dbReference>
<dbReference type="Proteomes" id="UP000306319">
    <property type="component" value="Unassembled WGS sequence"/>
</dbReference>
<keyword evidence="2" id="KW-1185">Reference proteome</keyword>
<reference evidence="1" key="1">
    <citation type="submission" date="2019-04" db="EMBL/GenBank/DDBJ databases">
        <title>Microbes associate with the intestines of laboratory mice.</title>
        <authorList>
            <person name="Navarre W."/>
            <person name="Wong E."/>
            <person name="Huang K."/>
            <person name="Tropini C."/>
            <person name="Ng K."/>
            <person name="Yu B."/>
        </authorList>
    </citation>
    <scope>NUCLEOTIDE SEQUENCE</scope>
    <source>
        <strain evidence="1">NM04_E33</strain>
    </source>
</reference>
<proteinExistence type="predicted"/>